<keyword evidence="4 6" id="KW-0472">Membrane</keyword>
<dbReference type="GO" id="GO:0005886">
    <property type="term" value="C:plasma membrane"/>
    <property type="evidence" value="ECO:0007669"/>
    <property type="project" value="TreeGrafter"/>
</dbReference>
<evidence type="ECO:0000256" key="5">
    <source>
        <dbReference type="SAM" id="MobiDB-lite"/>
    </source>
</evidence>
<dbReference type="InterPro" id="IPR011701">
    <property type="entry name" value="MFS"/>
</dbReference>
<feature type="transmembrane region" description="Helical" evidence="6">
    <location>
        <begin position="147"/>
        <end position="163"/>
    </location>
</feature>
<evidence type="ECO:0000256" key="2">
    <source>
        <dbReference type="ARBA" id="ARBA00022692"/>
    </source>
</evidence>
<keyword evidence="3 6" id="KW-1133">Transmembrane helix</keyword>
<evidence type="ECO:0000256" key="4">
    <source>
        <dbReference type="ARBA" id="ARBA00023136"/>
    </source>
</evidence>
<dbReference type="InterPro" id="IPR036259">
    <property type="entry name" value="MFS_trans_sf"/>
</dbReference>
<dbReference type="STRING" id="1182542.W9YBN6"/>
<feature type="transmembrane region" description="Helical" evidence="6">
    <location>
        <begin position="343"/>
        <end position="367"/>
    </location>
</feature>
<name>W9YBN6_9EURO</name>
<dbReference type="HOGENOM" id="CLU_008455_8_5_1"/>
<evidence type="ECO:0000256" key="6">
    <source>
        <dbReference type="SAM" id="Phobius"/>
    </source>
</evidence>
<feature type="transmembrane region" description="Helical" evidence="6">
    <location>
        <begin position="509"/>
        <end position="527"/>
    </location>
</feature>
<dbReference type="GeneID" id="19167095"/>
<feature type="transmembrane region" description="Helical" evidence="6">
    <location>
        <begin position="237"/>
        <end position="257"/>
    </location>
</feature>
<feature type="transmembrane region" description="Helical" evidence="6">
    <location>
        <begin position="442"/>
        <end position="459"/>
    </location>
</feature>
<feature type="transmembrane region" description="Helical" evidence="6">
    <location>
        <begin position="263"/>
        <end position="283"/>
    </location>
</feature>
<comment type="subcellular location">
    <subcellularLocation>
        <location evidence="1">Membrane</location>
        <topology evidence="1">Multi-pass membrane protein</topology>
    </subcellularLocation>
</comment>
<evidence type="ECO:0000313" key="8">
    <source>
        <dbReference type="EMBL" id="EXJ89898.1"/>
    </source>
</evidence>
<dbReference type="GO" id="GO:0010509">
    <property type="term" value="P:intracellular polyamine homeostasis"/>
    <property type="evidence" value="ECO:0007669"/>
    <property type="project" value="TreeGrafter"/>
</dbReference>
<evidence type="ECO:0000256" key="3">
    <source>
        <dbReference type="ARBA" id="ARBA00022989"/>
    </source>
</evidence>
<accession>W9YBN6</accession>
<dbReference type="PROSITE" id="PS50850">
    <property type="entry name" value="MFS"/>
    <property type="match status" value="1"/>
</dbReference>
<evidence type="ECO:0000256" key="1">
    <source>
        <dbReference type="ARBA" id="ARBA00004141"/>
    </source>
</evidence>
<dbReference type="SUPFAM" id="SSF103473">
    <property type="entry name" value="MFS general substrate transporter"/>
    <property type="match status" value="1"/>
</dbReference>
<protein>
    <recommendedName>
        <fullName evidence="7">Major facilitator superfamily (MFS) profile domain-containing protein</fullName>
    </recommendedName>
</protein>
<dbReference type="Proteomes" id="UP000019478">
    <property type="component" value="Unassembled WGS sequence"/>
</dbReference>
<dbReference type="AlphaFoldDB" id="W9YBN6"/>
<dbReference type="EMBL" id="AMGY01000002">
    <property type="protein sequence ID" value="EXJ89898.1"/>
    <property type="molecule type" value="Genomic_DNA"/>
</dbReference>
<feature type="transmembrane region" description="Helical" evidence="6">
    <location>
        <begin position="107"/>
        <end position="127"/>
    </location>
</feature>
<feature type="transmembrane region" description="Helical" evidence="6">
    <location>
        <begin position="465"/>
        <end position="488"/>
    </location>
</feature>
<dbReference type="PANTHER" id="PTHR23502">
    <property type="entry name" value="MAJOR FACILITATOR SUPERFAMILY"/>
    <property type="match status" value="1"/>
</dbReference>
<dbReference type="Pfam" id="PF07690">
    <property type="entry name" value="MFS_1"/>
    <property type="match status" value="1"/>
</dbReference>
<dbReference type="PANTHER" id="PTHR23502:SF5">
    <property type="entry name" value="QUINIDINE RESISTANCE PROTEIN 3"/>
    <property type="match status" value="1"/>
</dbReference>
<feature type="transmembrane region" description="Helical" evidence="6">
    <location>
        <begin position="175"/>
        <end position="201"/>
    </location>
</feature>
<reference evidence="8 9" key="1">
    <citation type="submission" date="2013-03" db="EMBL/GenBank/DDBJ databases">
        <title>The Genome Sequence of Capronia epimyces CBS 606.96.</title>
        <authorList>
            <consortium name="The Broad Institute Genomics Platform"/>
            <person name="Cuomo C."/>
            <person name="de Hoog S."/>
            <person name="Gorbushina A."/>
            <person name="Walker B."/>
            <person name="Young S.K."/>
            <person name="Zeng Q."/>
            <person name="Gargeya S."/>
            <person name="Fitzgerald M."/>
            <person name="Haas B."/>
            <person name="Abouelleil A."/>
            <person name="Allen A.W."/>
            <person name="Alvarado L."/>
            <person name="Arachchi H.M."/>
            <person name="Berlin A.M."/>
            <person name="Chapman S.B."/>
            <person name="Gainer-Dewar J."/>
            <person name="Goldberg J."/>
            <person name="Griggs A."/>
            <person name="Gujja S."/>
            <person name="Hansen M."/>
            <person name="Howarth C."/>
            <person name="Imamovic A."/>
            <person name="Ireland A."/>
            <person name="Larimer J."/>
            <person name="McCowan C."/>
            <person name="Murphy C."/>
            <person name="Pearson M."/>
            <person name="Poon T.W."/>
            <person name="Priest M."/>
            <person name="Roberts A."/>
            <person name="Saif S."/>
            <person name="Shea T."/>
            <person name="Sisk P."/>
            <person name="Sykes S."/>
            <person name="Wortman J."/>
            <person name="Nusbaum C."/>
            <person name="Birren B."/>
        </authorList>
    </citation>
    <scope>NUCLEOTIDE SEQUENCE [LARGE SCALE GENOMIC DNA]</scope>
    <source>
        <strain evidence="8 9">CBS 606.96</strain>
    </source>
</reference>
<sequence>MASAYSEKEPVARDTLYSPPSTGGLKSKEQEIDSRSIQSTPSITPSTPSTAAEPQDIEIGNDVLRRTVTLKNPLVKIPRSERRGLFARFALVAEVTEPVDYNNRTKWFITLTVAIAAAAGPAGSGIILPTLDQVATELHTTATTTNLSIALYMLSMAIFPLWWSAFSEASGRRSVYLVSFALFTVFAVLSAVSQSIAMLVIMRMLSGGAAASVQAVGAGTIADIWEVRERGSAMGIFYLGPLCGPLVSPIVGGALGQRWNWRATQWALVVLGVLTWIMVFFALPETLKRRKAVVEEFAAETASVASRGSRPDLSRASTREVVQERSKKYLKATKTMVVDPLRVILYLRFLPVALTVYYASVTFGSLYVLNVSIQYTFEREPYQFSTIIIGLLYLPNSVGYFFASIIGGRWMDSIMHREAMKANRVNEQGKLIFRPEDRMRENAWLGAFLYPAAMIWYGWTVENGVFWLAPMIANFFYGIGTMLIFGIATTMLTEFMPQRSSAGVALNNFCRNILSCIGSIVGAPLISSIGNGWLFTILALWTFSSASVIWAMKRYGPRWREKLDRELR</sequence>
<dbReference type="RefSeq" id="XP_007731295.1">
    <property type="nucleotide sequence ID" value="XM_007733105.1"/>
</dbReference>
<keyword evidence="2 6" id="KW-0812">Transmembrane</keyword>
<dbReference type="InterPro" id="IPR020846">
    <property type="entry name" value="MFS_dom"/>
</dbReference>
<feature type="compositionally biased region" description="Low complexity" evidence="5">
    <location>
        <begin position="36"/>
        <end position="54"/>
    </location>
</feature>
<dbReference type="eggNOG" id="KOG0255">
    <property type="taxonomic scope" value="Eukaryota"/>
</dbReference>
<organism evidence="8 9">
    <name type="scientific">Capronia epimyces CBS 606.96</name>
    <dbReference type="NCBI Taxonomy" id="1182542"/>
    <lineage>
        <taxon>Eukaryota</taxon>
        <taxon>Fungi</taxon>
        <taxon>Dikarya</taxon>
        <taxon>Ascomycota</taxon>
        <taxon>Pezizomycotina</taxon>
        <taxon>Eurotiomycetes</taxon>
        <taxon>Chaetothyriomycetidae</taxon>
        <taxon>Chaetothyriales</taxon>
        <taxon>Herpotrichiellaceae</taxon>
        <taxon>Capronia</taxon>
    </lineage>
</organism>
<gene>
    <name evidence="8" type="ORF">A1O3_02965</name>
</gene>
<evidence type="ECO:0000313" key="9">
    <source>
        <dbReference type="Proteomes" id="UP000019478"/>
    </source>
</evidence>
<feature type="transmembrane region" description="Helical" evidence="6">
    <location>
        <begin position="533"/>
        <end position="552"/>
    </location>
</feature>
<dbReference type="Gene3D" id="1.20.1250.20">
    <property type="entry name" value="MFS general substrate transporter like domains"/>
    <property type="match status" value="1"/>
</dbReference>
<feature type="transmembrane region" description="Helical" evidence="6">
    <location>
        <begin position="207"/>
        <end position="225"/>
    </location>
</feature>
<feature type="transmembrane region" description="Helical" evidence="6">
    <location>
        <begin position="387"/>
        <end position="411"/>
    </location>
</feature>
<dbReference type="Gene3D" id="1.20.1720.10">
    <property type="entry name" value="Multidrug resistance protein D"/>
    <property type="match status" value="1"/>
</dbReference>
<feature type="domain" description="Major facilitator superfamily (MFS) profile" evidence="7">
    <location>
        <begin position="109"/>
        <end position="557"/>
    </location>
</feature>
<keyword evidence="9" id="KW-1185">Reference proteome</keyword>
<dbReference type="OrthoDB" id="3936150at2759"/>
<dbReference type="CDD" id="cd17323">
    <property type="entry name" value="MFS_Tpo1_MDR_like"/>
    <property type="match status" value="1"/>
</dbReference>
<feature type="compositionally biased region" description="Basic and acidic residues" evidence="5">
    <location>
        <begin position="1"/>
        <end position="12"/>
    </location>
</feature>
<evidence type="ECO:0000259" key="7">
    <source>
        <dbReference type="PROSITE" id="PS50850"/>
    </source>
</evidence>
<feature type="region of interest" description="Disordered" evidence="5">
    <location>
        <begin position="1"/>
        <end position="54"/>
    </location>
</feature>
<proteinExistence type="predicted"/>
<comment type="caution">
    <text evidence="8">The sequence shown here is derived from an EMBL/GenBank/DDBJ whole genome shotgun (WGS) entry which is preliminary data.</text>
</comment>
<dbReference type="GO" id="GO:0015203">
    <property type="term" value="F:polyamine transmembrane transporter activity"/>
    <property type="evidence" value="ECO:0007669"/>
    <property type="project" value="TreeGrafter"/>
</dbReference>